<dbReference type="Pfam" id="PF02684">
    <property type="entry name" value="LpxB"/>
    <property type="match status" value="1"/>
</dbReference>
<dbReference type="GO" id="GO:0008915">
    <property type="term" value="F:lipid-A-disaccharide synthase activity"/>
    <property type="evidence" value="ECO:0007669"/>
    <property type="project" value="UniProtKB-UniRule"/>
</dbReference>
<evidence type="ECO:0000256" key="2">
    <source>
        <dbReference type="ARBA" id="ARBA00012687"/>
    </source>
</evidence>
<evidence type="ECO:0000256" key="3">
    <source>
        <dbReference type="ARBA" id="ARBA00020902"/>
    </source>
</evidence>
<evidence type="ECO:0000313" key="12">
    <source>
        <dbReference type="Proteomes" id="UP000183994"/>
    </source>
</evidence>
<comment type="pathway">
    <text evidence="10">Bacterial outer membrane biogenesis; LPS lipid A biosynthesis.</text>
</comment>
<dbReference type="GO" id="GO:0005543">
    <property type="term" value="F:phospholipid binding"/>
    <property type="evidence" value="ECO:0007669"/>
    <property type="project" value="TreeGrafter"/>
</dbReference>
<dbReference type="OrthoDB" id="9801642at2"/>
<proteinExistence type="inferred from homology"/>
<name>A0A1M6CLA8_9BACT</name>
<dbReference type="GO" id="GO:0016020">
    <property type="term" value="C:membrane"/>
    <property type="evidence" value="ECO:0007669"/>
    <property type="project" value="GOC"/>
</dbReference>
<dbReference type="STRING" id="1121393.SAMN02745216_00267"/>
<dbReference type="EC" id="2.4.1.182" evidence="2 10"/>
<comment type="function">
    <text evidence="1 10">Condensation of UDP-2,3-diacylglucosamine and 2,3-diacylglucosamine-1-phosphate to form lipid A disaccharide, a precursor of lipid A, a phosphorylated glycolipid that anchors the lipopolysaccharide to the outer membrane of the cell.</text>
</comment>
<evidence type="ECO:0000256" key="7">
    <source>
        <dbReference type="ARBA" id="ARBA00022679"/>
    </source>
</evidence>
<sequence length="382" mass="42024">MQETDTQCVMIIAGEASGDVHGARLVKAMKARNPNLYFYGVGGQAMEKEGVRIVVDAKELSVVGITEILERAGTLMHGVMFSREILRQIKPDLLILIDFPEFNMMVAKTARSLGIKILYYISPQIWAWRQGRVKTIKKLVDRIAVILPFEKEFYDAHNVPVTYVGHPLLDHEGADKEPTAKRNPNLIGLLPGSRNREVAGLLPAMLEAALIMREQRPGLQFVLPMAPTVDPSLVEDIMGKILKEDDSCVEVRQGQAREVMEQSQLVIAASGTVTLEAALALAPTVIIYRVSPLSYLVGKAMLKVDYVGLANLIGKKEIMPELIQDKANPENIAAKSLEILLNPRKLSEIYRDLKEVRKLLGGPGASDKAASLALELLGEKSS</sequence>
<dbReference type="HAMAP" id="MF_00392">
    <property type="entry name" value="LpxB"/>
    <property type="match status" value="1"/>
</dbReference>
<dbReference type="PANTHER" id="PTHR30372:SF4">
    <property type="entry name" value="LIPID-A-DISACCHARIDE SYNTHASE, MITOCHONDRIAL-RELATED"/>
    <property type="match status" value="1"/>
</dbReference>
<reference evidence="12" key="1">
    <citation type="submission" date="2016-11" db="EMBL/GenBank/DDBJ databases">
        <authorList>
            <person name="Varghese N."/>
            <person name="Submissions S."/>
        </authorList>
    </citation>
    <scope>NUCLEOTIDE SEQUENCE [LARGE SCALE GENOMIC DNA]</scope>
    <source>
        <strain evidence="12">DSM 16219</strain>
    </source>
</reference>
<evidence type="ECO:0000256" key="1">
    <source>
        <dbReference type="ARBA" id="ARBA00002056"/>
    </source>
</evidence>
<keyword evidence="5 10" id="KW-0441">Lipid A biosynthesis</keyword>
<dbReference type="SUPFAM" id="SSF53756">
    <property type="entry name" value="UDP-Glycosyltransferase/glycogen phosphorylase"/>
    <property type="match status" value="1"/>
</dbReference>
<gene>
    <name evidence="10" type="primary">lpxB</name>
    <name evidence="11" type="ORF">SAMN02745216_00267</name>
</gene>
<dbReference type="NCBIfam" id="TIGR00215">
    <property type="entry name" value="lpxB"/>
    <property type="match status" value="1"/>
</dbReference>
<accession>A0A1M6CLA8</accession>
<dbReference type="RefSeq" id="WP_139264577.1">
    <property type="nucleotide sequence ID" value="NZ_FQZU01000001.1"/>
</dbReference>
<evidence type="ECO:0000256" key="8">
    <source>
        <dbReference type="ARBA" id="ARBA00023098"/>
    </source>
</evidence>
<evidence type="ECO:0000256" key="4">
    <source>
        <dbReference type="ARBA" id="ARBA00022516"/>
    </source>
</evidence>
<dbReference type="AlphaFoldDB" id="A0A1M6CLA8"/>
<keyword evidence="4 10" id="KW-0444">Lipid biosynthesis</keyword>
<evidence type="ECO:0000256" key="10">
    <source>
        <dbReference type="HAMAP-Rule" id="MF_00392"/>
    </source>
</evidence>
<evidence type="ECO:0000256" key="9">
    <source>
        <dbReference type="ARBA" id="ARBA00048975"/>
    </source>
</evidence>
<evidence type="ECO:0000313" key="11">
    <source>
        <dbReference type="EMBL" id="SHI61631.1"/>
    </source>
</evidence>
<comment type="similarity">
    <text evidence="10">Belongs to the LpxB family.</text>
</comment>
<dbReference type="PANTHER" id="PTHR30372">
    <property type="entry name" value="LIPID-A-DISACCHARIDE SYNTHASE"/>
    <property type="match status" value="1"/>
</dbReference>
<keyword evidence="8 10" id="KW-0443">Lipid metabolism</keyword>
<dbReference type="UniPathway" id="UPA00973"/>
<dbReference type="Proteomes" id="UP000183994">
    <property type="component" value="Unassembled WGS sequence"/>
</dbReference>
<comment type="catalytic activity">
    <reaction evidence="9 10">
        <text>a lipid X + a UDP-2-N,3-O-bis[(3R)-3-hydroxyacyl]-alpha-D-glucosamine = a lipid A disaccharide + UDP + H(+)</text>
        <dbReference type="Rhea" id="RHEA:67828"/>
        <dbReference type="ChEBI" id="CHEBI:15378"/>
        <dbReference type="ChEBI" id="CHEBI:58223"/>
        <dbReference type="ChEBI" id="CHEBI:137748"/>
        <dbReference type="ChEBI" id="CHEBI:176338"/>
        <dbReference type="ChEBI" id="CHEBI:176343"/>
        <dbReference type="EC" id="2.4.1.182"/>
    </reaction>
</comment>
<keyword evidence="12" id="KW-1185">Reference proteome</keyword>
<dbReference type="EMBL" id="FQZU01000001">
    <property type="protein sequence ID" value="SHI61631.1"/>
    <property type="molecule type" value="Genomic_DNA"/>
</dbReference>
<keyword evidence="6 10" id="KW-0328">Glycosyltransferase</keyword>
<evidence type="ECO:0000256" key="5">
    <source>
        <dbReference type="ARBA" id="ARBA00022556"/>
    </source>
</evidence>
<organism evidence="11 12">
    <name type="scientific">Desulfatibacillum alkenivorans DSM 16219</name>
    <dbReference type="NCBI Taxonomy" id="1121393"/>
    <lineage>
        <taxon>Bacteria</taxon>
        <taxon>Pseudomonadati</taxon>
        <taxon>Thermodesulfobacteriota</taxon>
        <taxon>Desulfobacteria</taxon>
        <taxon>Desulfobacterales</taxon>
        <taxon>Desulfatibacillaceae</taxon>
        <taxon>Desulfatibacillum</taxon>
    </lineage>
</organism>
<protein>
    <recommendedName>
        <fullName evidence="3 10">Lipid-A-disaccharide synthase</fullName>
        <ecNumber evidence="2 10">2.4.1.182</ecNumber>
    </recommendedName>
</protein>
<dbReference type="GO" id="GO:0009245">
    <property type="term" value="P:lipid A biosynthetic process"/>
    <property type="evidence" value="ECO:0007669"/>
    <property type="project" value="UniProtKB-UniRule"/>
</dbReference>
<dbReference type="InterPro" id="IPR003835">
    <property type="entry name" value="Glyco_trans_19"/>
</dbReference>
<keyword evidence="7 10" id="KW-0808">Transferase</keyword>
<evidence type="ECO:0000256" key="6">
    <source>
        <dbReference type="ARBA" id="ARBA00022676"/>
    </source>
</evidence>